<feature type="region of interest" description="Disordered" evidence="3">
    <location>
        <begin position="155"/>
        <end position="174"/>
    </location>
</feature>
<evidence type="ECO:0000256" key="2">
    <source>
        <dbReference type="ARBA" id="ARBA00023033"/>
    </source>
</evidence>
<dbReference type="InterPro" id="IPR023934">
    <property type="entry name" value="LLM_FMN-dep_put"/>
</dbReference>
<dbReference type="InterPro" id="IPR050766">
    <property type="entry name" value="Bact_Lucif_Oxidored"/>
</dbReference>
<keyword evidence="1" id="KW-0560">Oxidoreductase</keyword>
<name>A0A8J3FMD8_9ACTN</name>
<dbReference type="GO" id="GO:0005829">
    <property type="term" value="C:cytosol"/>
    <property type="evidence" value="ECO:0007669"/>
    <property type="project" value="TreeGrafter"/>
</dbReference>
<gene>
    <name evidence="5" type="ORF">GCM10012284_10700</name>
</gene>
<sequence length="353" mass="38043">MQFGVYSVGDCRPDPVTGRSPGGRERIAGLLRIAHAAEQSGFDVFALGEHHTPPYAVSSPVPVLAHLAATTHTVTLSTATTLVTTNDPVRLAEDYATLQLLANGRMDVMLGRGVDLNGYRLFGRNPEDGARLAAENYDLLRRLWDEQPVTWQGSFRSPVDSVTSTPRPLDGTPPFVWHGSTHSRETAELAAMHGDGFFAMNSFWPREHTRRIVAVFRDRYAHHGHGSADQAVVGLGGHVFVRANSQDAVRDFRPYFHASSGYGGASLDEAMASAPLVVGSPQQVIDGVLGFREYAGDYQRQLFAIDHGGLPLAVVLEQIDMLGADVLPVLRRETGGPAGDGSLRRGSSHVGTG</sequence>
<dbReference type="NCBIfam" id="TIGR04036">
    <property type="entry name" value="LLM_CE1758_fam"/>
    <property type="match status" value="1"/>
</dbReference>
<dbReference type="InterPro" id="IPR011251">
    <property type="entry name" value="Luciferase-like_dom"/>
</dbReference>
<comment type="caution">
    <text evidence="5">The sequence shown here is derived from an EMBL/GenBank/DDBJ whole genome shotgun (WGS) entry which is preliminary data.</text>
</comment>
<evidence type="ECO:0000313" key="6">
    <source>
        <dbReference type="Proteomes" id="UP000656042"/>
    </source>
</evidence>
<keyword evidence="2" id="KW-0503">Monooxygenase</keyword>
<dbReference type="PANTHER" id="PTHR30137:SF8">
    <property type="entry name" value="BLR5498 PROTEIN"/>
    <property type="match status" value="1"/>
</dbReference>
<keyword evidence="6" id="KW-1185">Reference proteome</keyword>
<dbReference type="InterPro" id="IPR036661">
    <property type="entry name" value="Luciferase-like_sf"/>
</dbReference>
<dbReference type="EMBL" id="BMMX01000002">
    <property type="protein sequence ID" value="GGK78644.1"/>
    <property type="molecule type" value="Genomic_DNA"/>
</dbReference>
<dbReference type="GO" id="GO:0016705">
    <property type="term" value="F:oxidoreductase activity, acting on paired donors, with incorporation or reduction of molecular oxygen"/>
    <property type="evidence" value="ECO:0007669"/>
    <property type="project" value="InterPro"/>
</dbReference>
<evidence type="ECO:0000256" key="3">
    <source>
        <dbReference type="SAM" id="MobiDB-lite"/>
    </source>
</evidence>
<organism evidence="5 6">
    <name type="scientific">Mangrovihabitans endophyticus</name>
    <dbReference type="NCBI Taxonomy" id="1751298"/>
    <lineage>
        <taxon>Bacteria</taxon>
        <taxon>Bacillati</taxon>
        <taxon>Actinomycetota</taxon>
        <taxon>Actinomycetes</taxon>
        <taxon>Micromonosporales</taxon>
        <taxon>Micromonosporaceae</taxon>
        <taxon>Mangrovihabitans</taxon>
    </lineage>
</organism>
<evidence type="ECO:0000259" key="4">
    <source>
        <dbReference type="Pfam" id="PF00296"/>
    </source>
</evidence>
<dbReference type="Gene3D" id="3.20.20.30">
    <property type="entry name" value="Luciferase-like domain"/>
    <property type="match status" value="1"/>
</dbReference>
<dbReference type="AlphaFoldDB" id="A0A8J3FMD8"/>
<evidence type="ECO:0000256" key="1">
    <source>
        <dbReference type="ARBA" id="ARBA00023002"/>
    </source>
</evidence>
<reference evidence="5" key="2">
    <citation type="submission" date="2020-09" db="EMBL/GenBank/DDBJ databases">
        <authorList>
            <person name="Sun Q."/>
            <person name="Zhou Y."/>
        </authorList>
    </citation>
    <scope>NUCLEOTIDE SEQUENCE</scope>
    <source>
        <strain evidence="5">CGMCC 4.7299</strain>
    </source>
</reference>
<feature type="domain" description="Luciferase-like" evidence="4">
    <location>
        <begin position="1"/>
        <end position="293"/>
    </location>
</feature>
<reference evidence="5" key="1">
    <citation type="journal article" date="2014" name="Int. J. Syst. Evol. Microbiol.">
        <title>Complete genome sequence of Corynebacterium casei LMG S-19264T (=DSM 44701T), isolated from a smear-ripened cheese.</title>
        <authorList>
            <consortium name="US DOE Joint Genome Institute (JGI-PGF)"/>
            <person name="Walter F."/>
            <person name="Albersmeier A."/>
            <person name="Kalinowski J."/>
            <person name="Ruckert C."/>
        </authorList>
    </citation>
    <scope>NUCLEOTIDE SEQUENCE</scope>
    <source>
        <strain evidence="5">CGMCC 4.7299</strain>
    </source>
</reference>
<dbReference type="SUPFAM" id="SSF51679">
    <property type="entry name" value="Bacterial luciferase-like"/>
    <property type="match status" value="1"/>
</dbReference>
<dbReference type="Proteomes" id="UP000656042">
    <property type="component" value="Unassembled WGS sequence"/>
</dbReference>
<dbReference type="PANTHER" id="PTHR30137">
    <property type="entry name" value="LUCIFERASE-LIKE MONOOXYGENASE"/>
    <property type="match status" value="1"/>
</dbReference>
<accession>A0A8J3FMD8</accession>
<protein>
    <submittedName>
        <fullName evidence="5">Oxidoreductase</fullName>
    </submittedName>
</protein>
<feature type="compositionally biased region" description="Polar residues" evidence="3">
    <location>
        <begin position="155"/>
        <end position="166"/>
    </location>
</feature>
<dbReference type="RefSeq" id="WP_189077963.1">
    <property type="nucleotide sequence ID" value="NZ_BMMX01000002.1"/>
</dbReference>
<feature type="region of interest" description="Disordered" evidence="3">
    <location>
        <begin position="333"/>
        <end position="353"/>
    </location>
</feature>
<evidence type="ECO:0000313" key="5">
    <source>
        <dbReference type="EMBL" id="GGK78644.1"/>
    </source>
</evidence>
<dbReference type="Pfam" id="PF00296">
    <property type="entry name" value="Bac_luciferase"/>
    <property type="match status" value="1"/>
</dbReference>
<proteinExistence type="predicted"/>
<dbReference type="GO" id="GO:0004497">
    <property type="term" value="F:monooxygenase activity"/>
    <property type="evidence" value="ECO:0007669"/>
    <property type="project" value="UniProtKB-KW"/>
</dbReference>